<dbReference type="EMBL" id="GL379840">
    <property type="protein sequence ID" value="EGT53213.1"/>
    <property type="molecule type" value="Genomic_DNA"/>
</dbReference>
<dbReference type="PANTHER" id="PTHR31006">
    <property type="entry name" value="F-BOX DOMAIN-CONTAINING PROTEIN-RELATED-RELATED"/>
    <property type="match status" value="1"/>
</dbReference>
<dbReference type="Proteomes" id="UP000008068">
    <property type="component" value="Unassembled WGS sequence"/>
</dbReference>
<reference evidence="3" key="1">
    <citation type="submission" date="2011-07" db="EMBL/GenBank/DDBJ databases">
        <authorList>
            <consortium name="Caenorhabditis brenneri Sequencing and Analysis Consortium"/>
            <person name="Wilson R.K."/>
        </authorList>
    </citation>
    <scope>NUCLEOTIDE SEQUENCE [LARGE SCALE GENOMIC DNA]</scope>
    <source>
        <strain evidence="3">PB2801</strain>
    </source>
</reference>
<protein>
    <recommendedName>
        <fullName evidence="1">F-box domain-containing protein</fullName>
    </recommendedName>
</protein>
<organism evidence="3">
    <name type="scientific">Caenorhabditis brenneri</name>
    <name type="common">Nematode worm</name>
    <dbReference type="NCBI Taxonomy" id="135651"/>
    <lineage>
        <taxon>Eukaryota</taxon>
        <taxon>Metazoa</taxon>
        <taxon>Ecdysozoa</taxon>
        <taxon>Nematoda</taxon>
        <taxon>Chromadorea</taxon>
        <taxon>Rhabditida</taxon>
        <taxon>Rhabditina</taxon>
        <taxon>Rhabditomorpha</taxon>
        <taxon>Rhabditoidea</taxon>
        <taxon>Rhabditidae</taxon>
        <taxon>Peloderinae</taxon>
        <taxon>Caenorhabditis</taxon>
    </lineage>
</organism>
<proteinExistence type="predicted"/>
<dbReference type="InterPro" id="IPR042317">
    <property type="entry name" value="She-1-like"/>
</dbReference>
<dbReference type="eggNOG" id="ENOG502TGI7">
    <property type="taxonomic scope" value="Eukaryota"/>
</dbReference>
<dbReference type="OrthoDB" id="5817363at2759"/>
<dbReference type="OMA" id="DDCKMYV"/>
<dbReference type="Pfam" id="PF00646">
    <property type="entry name" value="F-box"/>
    <property type="match status" value="1"/>
</dbReference>
<feature type="domain" description="F-box" evidence="1">
    <location>
        <begin position="43"/>
        <end position="82"/>
    </location>
</feature>
<name>G0N5D2_CAEBE</name>
<evidence type="ECO:0000313" key="3">
    <source>
        <dbReference type="Proteomes" id="UP000008068"/>
    </source>
</evidence>
<dbReference type="PANTHER" id="PTHR31006:SF0">
    <property type="entry name" value="F-BOX ASSOCIATED DOMAIN-CONTAINING PROTEIN-RELATED"/>
    <property type="match status" value="1"/>
</dbReference>
<evidence type="ECO:0000259" key="1">
    <source>
        <dbReference type="Pfam" id="PF00646"/>
    </source>
</evidence>
<keyword evidence="3" id="KW-1185">Reference proteome</keyword>
<sequence>MDEENSFFNCDFDSELFEEPLDKKASKQEKLDLLEFIGGFEKWNLLADDCKMYIVGLLDYWSRCNLSLCSKKDNQIVKETILFITNGKLPKDDGIRMRPRNLAALCKSDFEQNNTEQAVVNVIVLRENFIEIQTSNNFKRSWKVTQKGDDCLVLSKSSLKSQFTYSNPHKISNSSAEEEFTKIVNKVMENHGTTVKKLAVLNKWNLQCDAFTKLDSLKSLDIYYQNVEDVQYWVDHLNPDVPLNSFALGHQFWWEFGRKLFPFEILQHPSIMTSYDLNVKLRLNITDEQFLSMKCPRMKFHTEMLSFEVLYEFIRRWVDDEIDYDFRKCYIGTGVNYRPHFEKLVTDFGAVEYNYRSHRTPQYEEFFVHFDKYSTSQANFYQINRRNDPYNSISVLISFDLFLVLRTGFPSTRMGRPFMKLVFPEEDL</sequence>
<dbReference type="HOGENOM" id="CLU_065230_0_0_1"/>
<dbReference type="InterPro" id="IPR001810">
    <property type="entry name" value="F-box_dom"/>
</dbReference>
<evidence type="ECO:0000313" key="2">
    <source>
        <dbReference type="EMBL" id="EGT53213.1"/>
    </source>
</evidence>
<dbReference type="InParanoid" id="G0N5D2"/>
<gene>
    <name evidence="2" type="ORF">CAEBREN_09031</name>
</gene>
<dbReference type="AlphaFoldDB" id="G0N5D2"/>
<accession>G0N5D2</accession>